<keyword evidence="3" id="KW-0813">Transport</keyword>
<evidence type="ECO:0000256" key="3">
    <source>
        <dbReference type="ARBA" id="ARBA00022448"/>
    </source>
</evidence>
<feature type="signal peptide" evidence="6">
    <location>
        <begin position="1"/>
        <end position="29"/>
    </location>
</feature>
<protein>
    <submittedName>
        <fullName evidence="8">Siderophore ABC transporter substrate-binding protein</fullName>
    </submittedName>
</protein>
<reference evidence="9" key="1">
    <citation type="journal article" date="2019" name="Int. J. Syst. Evol. Microbiol.">
        <title>The Global Catalogue of Microorganisms (GCM) 10K type strain sequencing project: providing services to taxonomists for standard genome sequencing and annotation.</title>
        <authorList>
            <consortium name="The Broad Institute Genomics Platform"/>
            <consortium name="The Broad Institute Genome Sequencing Center for Infectious Disease"/>
            <person name="Wu L."/>
            <person name="Ma J."/>
        </authorList>
    </citation>
    <scope>NUCLEOTIDE SEQUENCE [LARGE SCALE GENOMIC DNA]</scope>
    <source>
        <strain evidence="9">CGMCC 1.15643</strain>
    </source>
</reference>
<comment type="similarity">
    <text evidence="2">Belongs to the bacterial solute-binding protein 8 family.</text>
</comment>
<comment type="subcellular location">
    <subcellularLocation>
        <location evidence="1">Cell envelope</location>
    </subcellularLocation>
</comment>
<name>A0ABW0FB25_9HYPH</name>
<dbReference type="InterPro" id="IPR006311">
    <property type="entry name" value="TAT_signal"/>
</dbReference>
<dbReference type="PANTHER" id="PTHR30532">
    <property type="entry name" value="IRON III DICITRATE-BINDING PERIPLASMIC PROTEIN"/>
    <property type="match status" value="1"/>
</dbReference>
<evidence type="ECO:0000313" key="9">
    <source>
        <dbReference type="Proteomes" id="UP001595976"/>
    </source>
</evidence>
<evidence type="ECO:0000256" key="1">
    <source>
        <dbReference type="ARBA" id="ARBA00004196"/>
    </source>
</evidence>
<evidence type="ECO:0000259" key="7">
    <source>
        <dbReference type="PROSITE" id="PS50983"/>
    </source>
</evidence>
<evidence type="ECO:0000256" key="5">
    <source>
        <dbReference type="ARBA" id="ARBA00022729"/>
    </source>
</evidence>
<dbReference type="Pfam" id="PF01497">
    <property type="entry name" value="Peripla_BP_2"/>
    <property type="match status" value="1"/>
</dbReference>
<keyword evidence="5 6" id="KW-0732">Signal</keyword>
<feature type="domain" description="Fe/B12 periplasmic-binding" evidence="7">
    <location>
        <begin position="49"/>
        <end position="312"/>
    </location>
</feature>
<gene>
    <name evidence="8" type="ORF">ACFPK2_19805</name>
</gene>
<dbReference type="Gene3D" id="3.40.50.1980">
    <property type="entry name" value="Nitrogenase molybdenum iron protein domain"/>
    <property type="match status" value="2"/>
</dbReference>
<proteinExistence type="inferred from homology"/>
<dbReference type="InterPro" id="IPR033870">
    <property type="entry name" value="FatB"/>
</dbReference>
<keyword evidence="9" id="KW-1185">Reference proteome</keyword>
<accession>A0ABW0FB25</accession>
<keyword evidence="4" id="KW-0408">Iron</keyword>
<evidence type="ECO:0000313" key="8">
    <source>
        <dbReference type="EMBL" id="MFC5295244.1"/>
    </source>
</evidence>
<organism evidence="8 9">
    <name type="scientific">Bosea minatitlanensis</name>
    <dbReference type="NCBI Taxonomy" id="128782"/>
    <lineage>
        <taxon>Bacteria</taxon>
        <taxon>Pseudomonadati</taxon>
        <taxon>Pseudomonadota</taxon>
        <taxon>Alphaproteobacteria</taxon>
        <taxon>Hyphomicrobiales</taxon>
        <taxon>Boseaceae</taxon>
        <taxon>Bosea</taxon>
    </lineage>
</organism>
<dbReference type="PANTHER" id="PTHR30532:SF28">
    <property type="entry name" value="PETROBACTIN-BINDING PROTEIN YCLQ"/>
    <property type="match status" value="1"/>
</dbReference>
<feature type="chain" id="PRO_5046713783" evidence="6">
    <location>
        <begin position="30"/>
        <end position="312"/>
    </location>
</feature>
<dbReference type="CDD" id="cd01140">
    <property type="entry name" value="FatB"/>
    <property type="match status" value="1"/>
</dbReference>
<keyword evidence="4" id="KW-0410">Iron transport</keyword>
<dbReference type="Proteomes" id="UP001595976">
    <property type="component" value="Unassembled WGS sequence"/>
</dbReference>
<keyword evidence="4" id="KW-0406">Ion transport</keyword>
<dbReference type="EMBL" id="JBHSLI010000009">
    <property type="protein sequence ID" value="MFC5295244.1"/>
    <property type="molecule type" value="Genomic_DNA"/>
</dbReference>
<evidence type="ECO:0000256" key="2">
    <source>
        <dbReference type="ARBA" id="ARBA00008814"/>
    </source>
</evidence>
<dbReference type="PROSITE" id="PS50983">
    <property type="entry name" value="FE_B12_PBP"/>
    <property type="match status" value="1"/>
</dbReference>
<dbReference type="PROSITE" id="PS51318">
    <property type="entry name" value="TAT"/>
    <property type="match status" value="1"/>
</dbReference>
<dbReference type="SUPFAM" id="SSF53807">
    <property type="entry name" value="Helical backbone' metal receptor"/>
    <property type="match status" value="1"/>
</dbReference>
<evidence type="ECO:0000256" key="4">
    <source>
        <dbReference type="ARBA" id="ARBA00022496"/>
    </source>
</evidence>
<dbReference type="RefSeq" id="WP_158448000.1">
    <property type="nucleotide sequence ID" value="NZ_JAOAOS010000010.1"/>
</dbReference>
<comment type="caution">
    <text evidence="8">The sequence shown here is derived from an EMBL/GenBank/DDBJ whole genome shotgun (WGS) entry which is preliminary data.</text>
</comment>
<sequence>MPCDRRQFLRQIAGAALLAIPAAGGRAHAAPVTVKHDRGELSLPGIPARVATFDLTALDTLDALGVPVAGVPDFTMPSYLAGYADKRYARIGSLFEPDYEALSALGPDLIIVGGRSRAKYAELSRIAPTLDLTGDAAQPYASDLVNIATLGQLFGKDREAAALVARIQASVAALRQKAMQAGKGLFLLVTGGRISAYGPGSRFGMIHDVFGVAPAMTNIKPGVHGQPISYELIRKANPDWLFVLDRDAAIGRQKEGQAAATLLDNELVGQTTAWKTKQVVYLDAPAWYLSGGGAQSLQGAIDQLTQAFSRPR</sequence>
<evidence type="ECO:0000256" key="6">
    <source>
        <dbReference type="SAM" id="SignalP"/>
    </source>
</evidence>
<dbReference type="InterPro" id="IPR051313">
    <property type="entry name" value="Bact_iron-sidero_bind"/>
</dbReference>
<dbReference type="InterPro" id="IPR002491">
    <property type="entry name" value="ABC_transptr_periplasmic_BD"/>
</dbReference>